<evidence type="ECO:0000256" key="3">
    <source>
        <dbReference type="ARBA" id="ARBA00022475"/>
    </source>
</evidence>
<sequence length="477" mass="53369">MGMAEEFKKGIFYSALGKYSNVVIQLLVTAILSRILTPDEYGIVAVVNVFLIFFQMLADFGIGPAIIQNKTLTKQEINSIFGFSLYLALFLGIIFAFAGYPISAFYNNQVYRPISIVLAVTLFFYGILVVPQSILLREKRFSTVNIVMILANIAAGVVSVVLAINEFSYYSLIISNTVKAALLFSIFYMKTNLKAQLKIDKKPLKKIFSFSKNQFLFNFINYFSRNLDSVLIGRYLSSSSLAFYDKAYQVSLYPNQILTNVISPVIQPIMSNYETDYKKIKDVYLKITSILATIGLPLSVFLFFNSNEIILFLFGNQWGDSVITFQILALSVWIQMISSSSGAIFQSANRTDLLLLSGILSAIVTVTAITIGVIAGSIESVALMVVLAFTINFIQMNYLLMYRLFQSNFEGVIKVLIKPIIMALIQAVFFLVVPSLPFANFINLVIYGIAFIVLFFIGLLVTGQLKLLKELISKKNK</sequence>
<evidence type="ECO:0000256" key="4">
    <source>
        <dbReference type="ARBA" id="ARBA00022692"/>
    </source>
</evidence>
<dbReference type="PANTHER" id="PTHR30250:SF10">
    <property type="entry name" value="LIPOPOLYSACCHARIDE BIOSYNTHESIS PROTEIN WZXC"/>
    <property type="match status" value="1"/>
</dbReference>
<proteinExistence type="inferred from homology"/>
<dbReference type="RefSeq" id="WP_023178414.1">
    <property type="nucleotide sequence ID" value="NC_022606.1"/>
</dbReference>
<keyword evidence="6 7" id="KW-0472">Membrane</keyword>
<feature type="transmembrane region" description="Helical" evidence="7">
    <location>
        <begin position="12"/>
        <end position="35"/>
    </location>
</feature>
<protein>
    <submittedName>
        <fullName evidence="8">Sugar lyase</fullName>
    </submittedName>
</protein>
<dbReference type="GO" id="GO:0016829">
    <property type="term" value="F:lyase activity"/>
    <property type="evidence" value="ECO:0007669"/>
    <property type="project" value="UniProtKB-KW"/>
</dbReference>
<feature type="transmembrane region" description="Helical" evidence="7">
    <location>
        <begin position="412"/>
        <end position="432"/>
    </location>
</feature>
<dbReference type="eggNOG" id="COG2244">
    <property type="taxonomic scope" value="Bacteria"/>
</dbReference>
<feature type="transmembrane region" description="Helical" evidence="7">
    <location>
        <begin position="170"/>
        <end position="189"/>
    </location>
</feature>
<dbReference type="CDD" id="cd13127">
    <property type="entry name" value="MATE_tuaB_like"/>
    <property type="match status" value="1"/>
</dbReference>
<evidence type="ECO:0000256" key="2">
    <source>
        <dbReference type="ARBA" id="ARBA00007430"/>
    </source>
</evidence>
<reference evidence="8 9" key="1">
    <citation type="journal article" date="2013" name="Genome Announc.">
        <title>Complete Genome Sequence of Carnobacterium gilichinskyi Strain WN1359T (DSM 27470T).</title>
        <authorList>
            <person name="Leonard M.T."/>
            <person name="Panayotova N."/>
            <person name="Farmerie W.G."/>
            <person name="Triplett E.W."/>
            <person name="Nicholson W.L."/>
        </authorList>
    </citation>
    <scope>NUCLEOTIDE SEQUENCE [LARGE SCALE GENOMIC DNA]</scope>
    <source>
        <strain evidence="8 9">WN1359</strain>
    </source>
</reference>
<dbReference type="KEGG" id="caw:Q783_07125"/>
<dbReference type="Proteomes" id="UP000017469">
    <property type="component" value="Chromosome"/>
</dbReference>
<feature type="transmembrane region" description="Helical" evidence="7">
    <location>
        <begin position="283"/>
        <end position="304"/>
    </location>
</feature>
<evidence type="ECO:0000313" key="9">
    <source>
        <dbReference type="Proteomes" id="UP000017469"/>
    </source>
</evidence>
<dbReference type="PATRIC" id="fig|1266845.5.peg.1324"/>
<dbReference type="GO" id="GO:0005886">
    <property type="term" value="C:plasma membrane"/>
    <property type="evidence" value="ECO:0007669"/>
    <property type="project" value="UniProtKB-SubCell"/>
</dbReference>
<comment type="similarity">
    <text evidence="2">Belongs to the polysaccharide synthase family.</text>
</comment>
<keyword evidence="5 7" id="KW-1133">Transmembrane helix</keyword>
<organism evidence="8 9">
    <name type="scientific">Carnobacterium inhibens subsp. gilichinskyi</name>
    <dbReference type="NCBI Taxonomy" id="1266845"/>
    <lineage>
        <taxon>Bacteria</taxon>
        <taxon>Bacillati</taxon>
        <taxon>Bacillota</taxon>
        <taxon>Bacilli</taxon>
        <taxon>Lactobacillales</taxon>
        <taxon>Carnobacteriaceae</taxon>
        <taxon>Carnobacterium</taxon>
    </lineage>
</organism>
<evidence type="ECO:0000256" key="1">
    <source>
        <dbReference type="ARBA" id="ARBA00004651"/>
    </source>
</evidence>
<dbReference type="AlphaFoldDB" id="U5S9L1"/>
<dbReference type="Pfam" id="PF13440">
    <property type="entry name" value="Polysacc_synt_3"/>
    <property type="match status" value="1"/>
</dbReference>
<dbReference type="STRING" id="1266845.Q783_07125"/>
<keyword evidence="3" id="KW-1003">Cell membrane</keyword>
<feature type="transmembrane region" description="Helical" evidence="7">
    <location>
        <begin position="310"/>
        <end position="333"/>
    </location>
</feature>
<feature type="transmembrane region" description="Helical" evidence="7">
    <location>
        <begin position="79"/>
        <end position="98"/>
    </location>
</feature>
<accession>U5S9L1</accession>
<gene>
    <name evidence="8" type="ORF">Q783_07125</name>
</gene>
<evidence type="ECO:0000256" key="7">
    <source>
        <dbReference type="SAM" id="Phobius"/>
    </source>
</evidence>
<dbReference type="HOGENOM" id="CLU_026911_2_1_9"/>
<comment type="subcellular location">
    <subcellularLocation>
        <location evidence="1">Cell membrane</location>
        <topology evidence="1">Multi-pass membrane protein</topology>
    </subcellularLocation>
</comment>
<feature type="transmembrane region" description="Helical" evidence="7">
    <location>
        <begin position="41"/>
        <end position="67"/>
    </location>
</feature>
<dbReference type="InterPro" id="IPR050833">
    <property type="entry name" value="Poly_Biosynth_Transport"/>
</dbReference>
<evidence type="ECO:0000256" key="6">
    <source>
        <dbReference type="ARBA" id="ARBA00023136"/>
    </source>
</evidence>
<keyword evidence="4 7" id="KW-0812">Transmembrane</keyword>
<feature type="transmembrane region" description="Helical" evidence="7">
    <location>
        <begin position="142"/>
        <end position="164"/>
    </location>
</feature>
<feature type="transmembrane region" description="Helical" evidence="7">
    <location>
        <begin position="110"/>
        <end position="130"/>
    </location>
</feature>
<feature type="transmembrane region" description="Helical" evidence="7">
    <location>
        <begin position="353"/>
        <end position="375"/>
    </location>
</feature>
<name>U5S9L1_9LACT</name>
<evidence type="ECO:0000256" key="5">
    <source>
        <dbReference type="ARBA" id="ARBA00022989"/>
    </source>
</evidence>
<feature type="transmembrane region" description="Helical" evidence="7">
    <location>
        <begin position="444"/>
        <end position="468"/>
    </location>
</feature>
<dbReference type="PANTHER" id="PTHR30250">
    <property type="entry name" value="PST FAMILY PREDICTED COLANIC ACID TRANSPORTER"/>
    <property type="match status" value="1"/>
</dbReference>
<dbReference type="EMBL" id="CP006812">
    <property type="protein sequence ID" value="AGY81979.1"/>
    <property type="molecule type" value="Genomic_DNA"/>
</dbReference>
<evidence type="ECO:0000313" key="8">
    <source>
        <dbReference type="EMBL" id="AGY81979.1"/>
    </source>
</evidence>
<keyword evidence="8" id="KW-0456">Lyase</keyword>
<feature type="transmembrane region" description="Helical" evidence="7">
    <location>
        <begin position="381"/>
        <end position="400"/>
    </location>
</feature>